<dbReference type="AlphaFoldDB" id="A0A2K4YAL8"/>
<gene>
    <name evidence="1" type="ORF">MAAFP003_2505</name>
</gene>
<comment type="caution">
    <text evidence="1">The sequence shown here is derived from an EMBL/GenBank/DDBJ whole genome shotgun (WGS) entry which is preliminary data.</text>
</comment>
<name>A0A2K4YAL8_9MYCO</name>
<dbReference type="EMBL" id="FXEG02000002">
    <property type="protein sequence ID" value="SOX53829.1"/>
    <property type="molecule type" value="Genomic_DNA"/>
</dbReference>
<sequence>MQVVVDTNVPVVANGRPDPANGGRTPSLSCREAAIDFLIEVTRSHQVLVDLARDIQAEYAHKLNSDGEPGVGDRFYFQILMNGPMRVERIDLPRSADGSYADFPVDPELERFDPSDRKFAALARRMRAPVVNTTDSDWLHHRDPLARNGIAVLFLCGCDRGEWFES</sequence>
<organism evidence="1 2">
    <name type="scientific">Mycobacterium ahvazicum</name>
    <dbReference type="NCBI Taxonomy" id="1964395"/>
    <lineage>
        <taxon>Bacteria</taxon>
        <taxon>Bacillati</taxon>
        <taxon>Actinomycetota</taxon>
        <taxon>Actinomycetes</taxon>
        <taxon>Mycobacteriales</taxon>
        <taxon>Mycobacteriaceae</taxon>
        <taxon>Mycobacterium</taxon>
        <taxon>Mycobacterium simiae complex</taxon>
    </lineage>
</organism>
<dbReference type="Proteomes" id="UP000236318">
    <property type="component" value="Unassembled WGS sequence"/>
</dbReference>
<keyword evidence="2" id="KW-1185">Reference proteome</keyword>
<evidence type="ECO:0000313" key="1">
    <source>
        <dbReference type="EMBL" id="SOX53829.1"/>
    </source>
</evidence>
<proteinExistence type="predicted"/>
<accession>A0A2K4YAL8</accession>
<evidence type="ECO:0000313" key="2">
    <source>
        <dbReference type="Proteomes" id="UP000236318"/>
    </source>
</evidence>
<reference evidence="1" key="1">
    <citation type="submission" date="2018-01" db="EMBL/GenBank/DDBJ databases">
        <authorList>
            <consortium name="Urmite Genomes"/>
        </authorList>
    </citation>
    <scope>NUCLEOTIDE SEQUENCE [LARGE SCALE GENOMIC DNA]</scope>
    <source>
        <strain evidence="1">AFP003</strain>
    </source>
</reference>
<protein>
    <recommendedName>
        <fullName evidence="3">PIN domain-containing protein</fullName>
    </recommendedName>
</protein>
<evidence type="ECO:0008006" key="3">
    <source>
        <dbReference type="Google" id="ProtNLM"/>
    </source>
</evidence>